<protein>
    <submittedName>
        <fullName evidence="2">Uncharacterized protein</fullName>
    </submittedName>
</protein>
<feature type="compositionally biased region" description="Polar residues" evidence="1">
    <location>
        <begin position="413"/>
        <end position="439"/>
    </location>
</feature>
<dbReference type="Proteomes" id="UP000230066">
    <property type="component" value="Unassembled WGS sequence"/>
</dbReference>
<sequence>MLSVVLFHQCLITNSAKNVSFRECFFLHSQKCGFNPHGITKLNSFYIGFQLVFENQTAPMKPLASNNSNFLRILEKPPRPRISKSPAPRIQKAIPESPDEFTTSPKKDLPEQWDDRNYTSREPEWIDLPVHEHDSAQAQPQLASSTDDQSADVSLTEPNLDVPNLRNWLEETSKLDPVGLYPLPSNRFTQLRNFEPRGSSPLHIKPEDDILAQWRLRRKIEQAHSETRQRTSAAYGTLSYNWREPSSYHDCTRHAPPFTYSHHPITSQNRSCSIPSNVCSRTTCCPSHFQRDMGVQTDPCTVSSATKDVACETTDLVCREHPIMHTRSTSTKFVTRSVGLTASPRVRHVCVQTSAHYELHQRSSVSDSHELLSTAVAQCKSCTCSNAIGAPKEILSTILGTVLEPEKADSHHPTQLSDTGRESAQITETDSWQWQSTPRTPEPIDFASSTRLSPASGRAFLHCARKSSTFEDTPVQDAPRCSERQCASFHETVSRYLQETAPQVASSQSWLHDPIVKDLCERRDRCLLDIMSLMQKIHPQEIKLLENARVQGGVE</sequence>
<gene>
    <name evidence="2" type="ORF">D915_007572</name>
</gene>
<organism evidence="2 3">
    <name type="scientific">Fasciola hepatica</name>
    <name type="common">Liver fluke</name>
    <dbReference type="NCBI Taxonomy" id="6192"/>
    <lineage>
        <taxon>Eukaryota</taxon>
        <taxon>Metazoa</taxon>
        <taxon>Spiralia</taxon>
        <taxon>Lophotrochozoa</taxon>
        <taxon>Platyhelminthes</taxon>
        <taxon>Trematoda</taxon>
        <taxon>Digenea</taxon>
        <taxon>Plagiorchiida</taxon>
        <taxon>Echinostomata</taxon>
        <taxon>Echinostomatoidea</taxon>
        <taxon>Fasciolidae</taxon>
        <taxon>Fasciola</taxon>
    </lineage>
</organism>
<evidence type="ECO:0000313" key="2">
    <source>
        <dbReference type="EMBL" id="THD21634.1"/>
    </source>
</evidence>
<feature type="compositionally biased region" description="Polar residues" evidence="1">
    <location>
        <begin position="136"/>
        <end position="157"/>
    </location>
</feature>
<evidence type="ECO:0000313" key="3">
    <source>
        <dbReference type="Proteomes" id="UP000230066"/>
    </source>
</evidence>
<accession>A0A4E0R613</accession>
<feature type="compositionally biased region" description="Basic and acidic residues" evidence="1">
    <location>
        <begin position="105"/>
        <end position="116"/>
    </location>
</feature>
<reference evidence="2" key="1">
    <citation type="submission" date="2019-03" db="EMBL/GenBank/DDBJ databases">
        <title>Improved annotation for the trematode Fasciola hepatica.</title>
        <authorList>
            <person name="Choi Y.-J."/>
            <person name="Martin J."/>
            <person name="Mitreva M."/>
        </authorList>
    </citation>
    <scope>NUCLEOTIDE SEQUENCE [LARGE SCALE GENOMIC DNA]</scope>
</reference>
<name>A0A4E0R613_FASHE</name>
<proteinExistence type="predicted"/>
<feature type="region of interest" description="Disordered" evidence="1">
    <location>
        <begin position="134"/>
        <end position="158"/>
    </location>
</feature>
<dbReference type="AlphaFoldDB" id="A0A4E0R613"/>
<feature type="region of interest" description="Disordered" evidence="1">
    <location>
        <begin position="77"/>
        <end position="116"/>
    </location>
</feature>
<dbReference type="EMBL" id="JXXN02003376">
    <property type="protein sequence ID" value="THD21634.1"/>
    <property type="molecule type" value="Genomic_DNA"/>
</dbReference>
<keyword evidence="3" id="KW-1185">Reference proteome</keyword>
<comment type="caution">
    <text evidence="2">The sequence shown here is derived from an EMBL/GenBank/DDBJ whole genome shotgun (WGS) entry which is preliminary data.</text>
</comment>
<evidence type="ECO:0000256" key="1">
    <source>
        <dbReference type="SAM" id="MobiDB-lite"/>
    </source>
</evidence>
<feature type="region of interest" description="Disordered" evidence="1">
    <location>
        <begin position="406"/>
        <end position="440"/>
    </location>
</feature>